<reference evidence="2 3" key="1">
    <citation type="submission" date="2018-09" db="EMBL/GenBank/DDBJ databases">
        <title>Phylogeny of the Shewanellaceae, and recommendation for two new genera, Pseudoshewanella and Parashewanella.</title>
        <authorList>
            <person name="Wang G."/>
        </authorList>
    </citation>
    <scope>NUCLEOTIDE SEQUENCE [LARGE SCALE GENOMIC DNA]</scope>
    <source>
        <strain evidence="2 3">KCTC 22492</strain>
    </source>
</reference>
<accession>A0A3A6TXF3</accession>
<dbReference type="EMBL" id="QYYH01000007">
    <property type="protein sequence ID" value="RJY19157.1"/>
    <property type="molecule type" value="Genomic_DNA"/>
</dbReference>
<evidence type="ECO:0000256" key="1">
    <source>
        <dbReference type="SAM" id="MobiDB-lite"/>
    </source>
</evidence>
<feature type="compositionally biased region" description="Polar residues" evidence="1">
    <location>
        <begin position="196"/>
        <end position="225"/>
    </location>
</feature>
<dbReference type="InterPro" id="IPR011029">
    <property type="entry name" value="DEATH-like_dom_sf"/>
</dbReference>
<keyword evidence="3" id="KW-1185">Reference proteome</keyword>
<name>A0A3A6TXF3_9GAMM</name>
<dbReference type="AlphaFoldDB" id="A0A3A6TXF3"/>
<comment type="caution">
    <text evidence="2">The sequence shown here is derived from an EMBL/GenBank/DDBJ whole genome shotgun (WGS) entry which is preliminary data.</text>
</comment>
<gene>
    <name evidence="2" type="ORF">D5R81_02045</name>
</gene>
<dbReference type="RefSeq" id="WP_121851993.1">
    <property type="nucleotide sequence ID" value="NZ_CP037952.1"/>
</dbReference>
<proteinExistence type="predicted"/>
<dbReference type="CDD" id="cd01670">
    <property type="entry name" value="Death"/>
    <property type="match status" value="1"/>
</dbReference>
<dbReference type="Gene3D" id="1.10.533.10">
    <property type="entry name" value="Death Domain, Fas"/>
    <property type="match status" value="1"/>
</dbReference>
<evidence type="ECO:0008006" key="4">
    <source>
        <dbReference type="Google" id="ProtNLM"/>
    </source>
</evidence>
<protein>
    <recommendedName>
        <fullName evidence="4">Death domain-containing protein</fullName>
    </recommendedName>
</protein>
<organism evidence="2 3">
    <name type="scientific">Parashewanella spongiae</name>
    <dbReference type="NCBI Taxonomy" id="342950"/>
    <lineage>
        <taxon>Bacteria</taxon>
        <taxon>Pseudomonadati</taxon>
        <taxon>Pseudomonadota</taxon>
        <taxon>Gammaproteobacteria</taxon>
        <taxon>Alteromonadales</taxon>
        <taxon>Shewanellaceae</taxon>
        <taxon>Parashewanella</taxon>
    </lineage>
</organism>
<evidence type="ECO:0000313" key="3">
    <source>
        <dbReference type="Proteomes" id="UP000273022"/>
    </source>
</evidence>
<feature type="region of interest" description="Disordered" evidence="1">
    <location>
        <begin position="196"/>
        <end position="240"/>
    </location>
</feature>
<dbReference type="Proteomes" id="UP000273022">
    <property type="component" value="Unassembled WGS sequence"/>
</dbReference>
<evidence type="ECO:0000313" key="2">
    <source>
        <dbReference type="EMBL" id="RJY19157.1"/>
    </source>
</evidence>
<sequence>MALPTVVNPPNSINFHLLLPNNRGLVTCNGTELFFCFKDGAKRSFNLTEVPRDGNLMSFQQVSLSDSTEPTEKLSTPRKQLLSTVQRYAIAKNIADQLKIYAFKWREIGSGLDLQYGDLEIIKQNTAYNPYERLESVLIEWITNSKNTIYSNSELEGKLRVALRSRVVALGAESQSIKWPITDEQGEVTSYTNSLDEINPHASSRGSTHNALSSSAPYNPQNTFTPAAYSPAPTQTRAQDHQAPTYNYYSKPHSVGAQAIDPDRILEKGINSKQMSTPFKSRHVNHVFNFLFVRAAQWKEFGIALGFQLCALECIELERSNLNQRLMGVLTACADSGDKTFDDLIEAAKKEFVMFGFEIIEKLEAAKRNHDIIGS</sequence>